<dbReference type="Proteomes" id="UP000499080">
    <property type="component" value="Unassembled WGS sequence"/>
</dbReference>
<dbReference type="AlphaFoldDB" id="A0A4Y2LZY7"/>
<organism evidence="1 2">
    <name type="scientific">Araneus ventricosus</name>
    <name type="common">Orbweaver spider</name>
    <name type="synonym">Epeira ventricosa</name>
    <dbReference type="NCBI Taxonomy" id="182803"/>
    <lineage>
        <taxon>Eukaryota</taxon>
        <taxon>Metazoa</taxon>
        <taxon>Ecdysozoa</taxon>
        <taxon>Arthropoda</taxon>
        <taxon>Chelicerata</taxon>
        <taxon>Arachnida</taxon>
        <taxon>Araneae</taxon>
        <taxon>Araneomorphae</taxon>
        <taxon>Entelegynae</taxon>
        <taxon>Araneoidea</taxon>
        <taxon>Araneidae</taxon>
        <taxon>Araneus</taxon>
    </lineage>
</organism>
<dbReference type="EMBL" id="BGPR01006562">
    <property type="protein sequence ID" value="GBN20069.1"/>
    <property type="molecule type" value="Genomic_DNA"/>
</dbReference>
<evidence type="ECO:0000313" key="1">
    <source>
        <dbReference type="EMBL" id="GBN20069.1"/>
    </source>
</evidence>
<comment type="caution">
    <text evidence="1">The sequence shown here is derived from an EMBL/GenBank/DDBJ whole genome shotgun (WGS) entry which is preliminary data.</text>
</comment>
<evidence type="ECO:0000313" key="2">
    <source>
        <dbReference type="Proteomes" id="UP000499080"/>
    </source>
</evidence>
<gene>
    <name evidence="1" type="ORF">AVEN_232834_1</name>
</gene>
<reference evidence="1 2" key="1">
    <citation type="journal article" date="2019" name="Sci. Rep.">
        <title>Orb-weaving spider Araneus ventricosus genome elucidates the spidroin gene catalogue.</title>
        <authorList>
            <person name="Kono N."/>
            <person name="Nakamura H."/>
            <person name="Ohtoshi R."/>
            <person name="Moran D.A.P."/>
            <person name="Shinohara A."/>
            <person name="Yoshida Y."/>
            <person name="Fujiwara M."/>
            <person name="Mori M."/>
            <person name="Tomita M."/>
            <person name="Arakawa K."/>
        </authorList>
    </citation>
    <scope>NUCLEOTIDE SEQUENCE [LARGE SCALE GENOMIC DNA]</scope>
</reference>
<keyword evidence="2" id="KW-1185">Reference proteome</keyword>
<sequence>MEAVFVIWISPTSRRAFVNGYDNVVKDSSRPTCCSVMFHFGALEGGVSPPRTLLDPRTDLEKKVDPISRRREDFPDPSHKPSPFFVICSSLRNALSSLSRSEILLDSQDLIFYFLVYEVYKEKVL</sequence>
<proteinExistence type="predicted"/>
<accession>A0A4Y2LZY7</accession>
<name>A0A4Y2LZY7_ARAVE</name>
<protein>
    <submittedName>
        <fullName evidence="1">Uncharacterized protein</fullName>
    </submittedName>
</protein>